<dbReference type="OrthoDB" id="315488at2157"/>
<comment type="caution">
    <text evidence="1">The sequence shown here is derived from an EMBL/GenBank/DDBJ whole genome shotgun (WGS) entry which is preliminary data.</text>
</comment>
<dbReference type="Gene3D" id="2.30.30.110">
    <property type="match status" value="1"/>
</dbReference>
<dbReference type="Proteomes" id="UP000705823">
    <property type="component" value="Unassembled WGS sequence"/>
</dbReference>
<dbReference type="AlphaFoldDB" id="A0A8J8TDD8"/>
<accession>A0A8J8TDD8</accession>
<sequence>MTRGQLPNRIRRGDVVWVEDPFGFDASDGTDDPDDHPYVIISTDAHPFHGTEYLAMLITTTERDEAIGVQDTDWEYGSLSKPSYISPWTVVTVKDSALFGYQGQLEPIVVDTAVEQLPPYVGL</sequence>
<gene>
    <name evidence="1" type="ORF">EGH24_01120</name>
</gene>
<dbReference type="Pfam" id="PF02452">
    <property type="entry name" value="PemK_toxin"/>
    <property type="match status" value="1"/>
</dbReference>
<dbReference type="SUPFAM" id="SSF50118">
    <property type="entry name" value="Cell growth inhibitor/plasmid maintenance toxic component"/>
    <property type="match status" value="1"/>
</dbReference>
<organism evidence="1 2">
    <name type="scientific">Halonotius terrestris</name>
    <dbReference type="NCBI Taxonomy" id="2487750"/>
    <lineage>
        <taxon>Archaea</taxon>
        <taxon>Methanobacteriati</taxon>
        <taxon>Methanobacteriota</taxon>
        <taxon>Stenosarchaea group</taxon>
        <taxon>Halobacteria</taxon>
        <taxon>Halobacteriales</taxon>
        <taxon>Haloferacaceae</taxon>
        <taxon>Halonotius</taxon>
    </lineage>
</organism>
<dbReference type="RefSeq" id="WP_142978332.1">
    <property type="nucleotide sequence ID" value="NZ_RKLU01000001.1"/>
</dbReference>
<dbReference type="EMBL" id="RKLU01000001">
    <property type="protein sequence ID" value="TQQ83426.1"/>
    <property type="molecule type" value="Genomic_DNA"/>
</dbReference>
<reference evidence="1" key="1">
    <citation type="submission" date="2019-02" db="EMBL/GenBank/DDBJ databases">
        <title>Halonotius sp. a new haloarchaeum isolated from saline soil.</title>
        <authorList>
            <person name="Duran-Viseras A."/>
            <person name="Sanchez-Porro C."/>
            <person name="Ventosa A."/>
        </authorList>
    </citation>
    <scope>NUCLEOTIDE SEQUENCE</scope>
    <source>
        <strain evidence="1">F15B</strain>
    </source>
</reference>
<name>A0A8J8TDD8_9EURY</name>
<dbReference type="InterPro" id="IPR003477">
    <property type="entry name" value="PemK-like"/>
</dbReference>
<keyword evidence="2" id="KW-1185">Reference proteome</keyword>
<dbReference type="InterPro" id="IPR011067">
    <property type="entry name" value="Plasmid_toxin/cell-grow_inhib"/>
</dbReference>
<protein>
    <recommendedName>
        <fullName evidence="3">PemK-like, MazF-like toxin of type II toxin-antitoxin system</fullName>
    </recommendedName>
</protein>
<evidence type="ECO:0000313" key="2">
    <source>
        <dbReference type="Proteomes" id="UP000705823"/>
    </source>
</evidence>
<proteinExistence type="predicted"/>
<dbReference type="GO" id="GO:0003677">
    <property type="term" value="F:DNA binding"/>
    <property type="evidence" value="ECO:0007669"/>
    <property type="project" value="InterPro"/>
</dbReference>
<evidence type="ECO:0008006" key="3">
    <source>
        <dbReference type="Google" id="ProtNLM"/>
    </source>
</evidence>
<evidence type="ECO:0000313" key="1">
    <source>
        <dbReference type="EMBL" id="TQQ83426.1"/>
    </source>
</evidence>